<reference evidence="8 9" key="1">
    <citation type="submission" date="2016-09" db="EMBL/GenBank/DDBJ databases">
        <title>Complete genome of Desulfosporosinus sp. OL.</title>
        <authorList>
            <person name="Mardanov A."/>
            <person name="Beletsky A."/>
            <person name="Panova A."/>
            <person name="Karnachuk O."/>
            <person name="Ravin N."/>
        </authorList>
    </citation>
    <scope>NUCLEOTIDE SEQUENCE [LARGE SCALE GENOMIC DNA]</scope>
    <source>
        <strain evidence="8 9">OL</strain>
    </source>
</reference>
<dbReference type="Pfam" id="PF03460">
    <property type="entry name" value="NIR_SIR_ferr"/>
    <property type="match status" value="1"/>
</dbReference>
<gene>
    <name evidence="8" type="ORF">DSOL_3573</name>
</gene>
<dbReference type="STRING" id="1888891.DSOL_3573"/>
<dbReference type="GO" id="GO:0046872">
    <property type="term" value="F:metal ion binding"/>
    <property type="evidence" value="ECO:0007669"/>
    <property type="project" value="UniProtKB-KW"/>
</dbReference>
<sequence length="303" mass="33577">MGKVDNKSLKTTGFIRQVQKDCFSMRLRVVGGQISAEQLKKVYEIAQVYGKGYIHLTSRQGIEIPFIKLEDIDIVKCELGKAGLEPGASGPRVRAVTACQGIAICPNGLIDTTELAKELEKRYSAKDLPHKFKLGVTGCRNNCLKAEENDLGIKGGIQPTWEKMNCSFCGLCEAVCPGKAIKVDKGEGSLVFVEEKCIHCGKCEKSCPLGAWQGKAGFLIYFGGTLGKQILTGKQFLPLIFEKEELFRLIDATLAFFAKYGNPRERFRRTIERVGWGRLEMELTDIIMITRDASVDITDIVAR</sequence>
<evidence type="ECO:0000313" key="9">
    <source>
        <dbReference type="Proteomes" id="UP000186102"/>
    </source>
</evidence>
<dbReference type="OrthoDB" id="9800558at2"/>
<dbReference type="SUPFAM" id="SSF55124">
    <property type="entry name" value="Nitrite/Sulfite reductase N-terminal domain-like"/>
    <property type="match status" value="1"/>
</dbReference>
<feature type="domain" description="4Fe-4S ferredoxin-type" evidence="7">
    <location>
        <begin position="188"/>
        <end position="217"/>
    </location>
</feature>
<dbReference type="GO" id="GO:0016491">
    <property type="term" value="F:oxidoreductase activity"/>
    <property type="evidence" value="ECO:0007669"/>
    <property type="project" value="UniProtKB-KW"/>
</dbReference>
<dbReference type="PROSITE" id="PS00365">
    <property type="entry name" value="NIR_SIR"/>
    <property type="match status" value="1"/>
</dbReference>
<keyword evidence="2" id="KW-0349">Heme</keyword>
<dbReference type="RefSeq" id="WP_075366033.1">
    <property type="nucleotide sequence ID" value="NZ_MLBF01000033.1"/>
</dbReference>
<dbReference type="SUPFAM" id="SSF56014">
    <property type="entry name" value="Nitrite and sulphite reductase 4Fe-4S domain-like"/>
    <property type="match status" value="1"/>
</dbReference>
<dbReference type="PANTHER" id="PTHR32439">
    <property type="entry name" value="FERREDOXIN--NITRITE REDUCTASE, CHLOROPLASTIC"/>
    <property type="match status" value="1"/>
</dbReference>
<dbReference type="Proteomes" id="UP000186102">
    <property type="component" value="Unassembled WGS sequence"/>
</dbReference>
<name>A0A1Q8QPZ1_9FIRM</name>
<dbReference type="InterPro" id="IPR017896">
    <property type="entry name" value="4Fe4S_Fe-S-bd"/>
</dbReference>
<evidence type="ECO:0000256" key="6">
    <source>
        <dbReference type="ARBA" id="ARBA00023014"/>
    </source>
</evidence>
<evidence type="ECO:0000256" key="2">
    <source>
        <dbReference type="ARBA" id="ARBA00022617"/>
    </source>
</evidence>
<dbReference type="InterPro" id="IPR006066">
    <property type="entry name" value="NO2/SO3_Rdtase_FeS/sirohaem_BS"/>
</dbReference>
<dbReference type="InterPro" id="IPR036136">
    <property type="entry name" value="Nit/Sulf_reduc_fer-like_dom_sf"/>
</dbReference>
<dbReference type="Pfam" id="PF01077">
    <property type="entry name" value="NIR_SIR"/>
    <property type="match status" value="1"/>
</dbReference>
<dbReference type="InterPro" id="IPR051329">
    <property type="entry name" value="NIR_SIR_4Fe-4S"/>
</dbReference>
<keyword evidence="6" id="KW-0411">Iron-sulfur</keyword>
<dbReference type="AlphaFoldDB" id="A0A1Q8QPZ1"/>
<evidence type="ECO:0000256" key="5">
    <source>
        <dbReference type="ARBA" id="ARBA00023004"/>
    </source>
</evidence>
<organism evidence="8 9">
    <name type="scientific">Desulfosporosinus metallidurans</name>
    <dbReference type="NCBI Taxonomy" id="1888891"/>
    <lineage>
        <taxon>Bacteria</taxon>
        <taxon>Bacillati</taxon>
        <taxon>Bacillota</taxon>
        <taxon>Clostridia</taxon>
        <taxon>Eubacteriales</taxon>
        <taxon>Desulfitobacteriaceae</taxon>
        <taxon>Desulfosporosinus</taxon>
    </lineage>
</organism>
<feature type="domain" description="4Fe-4S ferredoxin-type" evidence="7">
    <location>
        <begin position="157"/>
        <end position="186"/>
    </location>
</feature>
<evidence type="ECO:0000256" key="4">
    <source>
        <dbReference type="ARBA" id="ARBA00023002"/>
    </source>
</evidence>
<dbReference type="Pfam" id="PF00037">
    <property type="entry name" value="Fer4"/>
    <property type="match status" value="2"/>
</dbReference>
<evidence type="ECO:0000313" key="8">
    <source>
        <dbReference type="EMBL" id="OLN29397.1"/>
    </source>
</evidence>
<keyword evidence="3" id="KW-0479">Metal-binding</keyword>
<dbReference type="PRINTS" id="PR00397">
    <property type="entry name" value="SIROHAEM"/>
</dbReference>
<dbReference type="InterPro" id="IPR017900">
    <property type="entry name" value="4Fe4S_Fe_S_CS"/>
</dbReference>
<keyword evidence="4" id="KW-0560">Oxidoreductase</keyword>
<dbReference type="Gene3D" id="3.30.70.20">
    <property type="match status" value="1"/>
</dbReference>
<dbReference type="EMBL" id="MLBF01000033">
    <property type="protein sequence ID" value="OLN29397.1"/>
    <property type="molecule type" value="Genomic_DNA"/>
</dbReference>
<comment type="caution">
    <text evidence="8">The sequence shown here is derived from an EMBL/GenBank/DDBJ whole genome shotgun (WGS) entry which is preliminary data.</text>
</comment>
<keyword evidence="5" id="KW-0408">Iron</keyword>
<evidence type="ECO:0000256" key="3">
    <source>
        <dbReference type="ARBA" id="ARBA00022723"/>
    </source>
</evidence>
<evidence type="ECO:0000259" key="7">
    <source>
        <dbReference type="PROSITE" id="PS51379"/>
    </source>
</evidence>
<dbReference type="Gene3D" id="3.30.413.10">
    <property type="entry name" value="Sulfite Reductase Hemoprotein, domain 1"/>
    <property type="match status" value="2"/>
</dbReference>
<protein>
    <submittedName>
        <fullName evidence="8">Nitrate/sulfite reductase</fullName>
    </submittedName>
</protein>
<dbReference type="SUPFAM" id="SSF54862">
    <property type="entry name" value="4Fe-4S ferredoxins"/>
    <property type="match status" value="1"/>
</dbReference>
<keyword evidence="1" id="KW-0004">4Fe-4S</keyword>
<dbReference type="PANTHER" id="PTHR32439:SF9">
    <property type="entry name" value="BLR3264 PROTEIN"/>
    <property type="match status" value="1"/>
</dbReference>
<dbReference type="InterPro" id="IPR045854">
    <property type="entry name" value="NO2/SO3_Rdtase_4Fe4S_sf"/>
</dbReference>
<proteinExistence type="predicted"/>
<keyword evidence="9" id="KW-1185">Reference proteome</keyword>
<evidence type="ECO:0000256" key="1">
    <source>
        <dbReference type="ARBA" id="ARBA00022485"/>
    </source>
</evidence>
<accession>A0A1Q8QPZ1</accession>
<dbReference type="PROSITE" id="PS51379">
    <property type="entry name" value="4FE4S_FER_2"/>
    <property type="match status" value="2"/>
</dbReference>
<dbReference type="Gene3D" id="3.30.70.3340">
    <property type="match status" value="1"/>
</dbReference>
<dbReference type="GO" id="GO:0051539">
    <property type="term" value="F:4 iron, 4 sulfur cluster binding"/>
    <property type="evidence" value="ECO:0007669"/>
    <property type="project" value="UniProtKB-KW"/>
</dbReference>
<dbReference type="GO" id="GO:0020037">
    <property type="term" value="F:heme binding"/>
    <property type="evidence" value="ECO:0007669"/>
    <property type="project" value="InterPro"/>
</dbReference>
<dbReference type="InterPro" id="IPR006067">
    <property type="entry name" value="NO2/SO3_Rdtase_4Fe4S_dom"/>
</dbReference>
<dbReference type="PROSITE" id="PS00198">
    <property type="entry name" value="4FE4S_FER_1"/>
    <property type="match status" value="2"/>
</dbReference>
<dbReference type="InterPro" id="IPR005117">
    <property type="entry name" value="NiRdtase/SiRdtase_haem-b_fer"/>
</dbReference>